<name>A0ABM4GF98_DROKI</name>
<feature type="coiled-coil region" evidence="6">
    <location>
        <begin position="196"/>
        <end position="237"/>
    </location>
</feature>
<dbReference type="RefSeq" id="XP_070141385.1">
    <property type="nucleotide sequence ID" value="XM_070285284.1"/>
</dbReference>
<dbReference type="Gene3D" id="6.20.210.20">
    <property type="entry name" value="THAP domain"/>
    <property type="match status" value="1"/>
</dbReference>
<protein>
    <submittedName>
        <fullName evidence="9">52 kDa repressor of the inhibitor of the protein kinase</fullName>
    </submittedName>
</protein>
<evidence type="ECO:0000256" key="2">
    <source>
        <dbReference type="ARBA" id="ARBA00022771"/>
    </source>
</evidence>
<dbReference type="PANTHER" id="PTHR46600">
    <property type="entry name" value="THAP DOMAIN-CONTAINING"/>
    <property type="match status" value="1"/>
</dbReference>
<evidence type="ECO:0000256" key="5">
    <source>
        <dbReference type="PROSITE-ProRule" id="PRU00309"/>
    </source>
</evidence>
<gene>
    <name evidence="9" type="primary">LOC108073897</name>
</gene>
<reference evidence="9" key="1">
    <citation type="submission" date="2025-08" db="UniProtKB">
        <authorList>
            <consortium name="RefSeq"/>
        </authorList>
    </citation>
    <scope>IDENTIFICATION</scope>
    <source>
        <strain evidence="9">14028-0561.14</strain>
        <tissue evidence="9">Whole fly</tissue>
    </source>
</reference>
<evidence type="ECO:0000256" key="1">
    <source>
        <dbReference type="ARBA" id="ARBA00022723"/>
    </source>
</evidence>
<evidence type="ECO:0000313" key="8">
    <source>
        <dbReference type="Proteomes" id="UP001652661"/>
    </source>
</evidence>
<dbReference type="InterPro" id="IPR026516">
    <property type="entry name" value="THAP1/10"/>
</dbReference>
<proteinExistence type="predicted"/>
<dbReference type="SUPFAM" id="SSF57716">
    <property type="entry name" value="Glucocorticoid receptor-like (DNA-binding domain)"/>
    <property type="match status" value="1"/>
</dbReference>
<dbReference type="PROSITE" id="PS50950">
    <property type="entry name" value="ZF_THAP"/>
    <property type="match status" value="1"/>
</dbReference>
<keyword evidence="3" id="KW-0862">Zinc</keyword>
<evidence type="ECO:0000256" key="3">
    <source>
        <dbReference type="ARBA" id="ARBA00022833"/>
    </source>
</evidence>
<sequence>MRCAVNNCGNNNRHSNKSKWRFFHFPREPTLLKKWVDFCERDNINPETACICNEHFVAEDFERNMQYELGFTRKNPTKLRPGSYPTCKGPRKLSNKITKGSINNSFRVKQDPIKNPSSPQHIKHSPFQDAVEEAVEECEILSDLLEDFEHSSRESGGSYNTNDNMHLEVQNIDPHYTQTMVNDDVETIASKDDTYVKYLEEEVVSLKREVGFLKADRKKLLDEIKNHRNSLQTSRLQRNT</sequence>
<feature type="domain" description="THAP-type" evidence="7">
    <location>
        <begin position="1"/>
        <end position="88"/>
    </location>
</feature>
<evidence type="ECO:0000256" key="6">
    <source>
        <dbReference type="SAM" id="Coils"/>
    </source>
</evidence>
<dbReference type="Proteomes" id="UP001652661">
    <property type="component" value="Chromosome 3L"/>
</dbReference>
<dbReference type="SMART" id="SM00692">
    <property type="entry name" value="DM3"/>
    <property type="match status" value="1"/>
</dbReference>
<dbReference type="PANTHER" id="PTHR46600:SF11">
    <property type="entry name" value="THAP DOMAIN-CONTAINING PROTEIN 10"/>
    <property type="match status" value="1"/>
</dbReference>
<organism evidence="8 9">
    <name type="scientific">Drosophila kikkawai</name>
    <name type="common">Fruit fly</name>
    <dbReference type="NCBI Taxonomy" id="30033"/>
    <lineage>
        <taxon>Eukaryota</taxon>
        <taxon>Metazoa</taxon>
        <taxon>Ecdysozoa</taxon>
        <taxon>Arthropoda</taxon>
        <taxon>Hexapoda</taxon>
        <taxon>Insecta</taxon>
        <taxon>Pterygota</taxon>
        <taxon>Neoptera</taxon>
        <taxon>Endopterygota</taxon>
        <taxon>Diptera</taxon>
        <taxon>Brachycera</taxon>
        <taxon>Muscomorpha</taxon>
        <taxon>Ephydroidea</taxon>
        <taxon>Drosophilidae</taxon>
        <taxon>Drosophila</taxon>
        <taxon>Sophophora</taxon>
    </lineage>
</organism>
<dbReference type="InterPro" id="IPR006612">
    <property type="entry name" value="THAP_Znf"/>
</dbReference>
<evidence type="ECO:0000256" key="4">
    <source>
        <dbReference type="ARBA" id="ARBA00023125"/>
    </source>
</evidence>
<keyword evidence="4 5" id="KW-0238">DNA-binding</keyword>
<evidence type="ECO:0000259" key="7">
    <source>
        <dbReference type="PROSITE" id="PS50950"/>
    </source>
</evidence>
<dbReference type="GeneID" id="108073897"/>
<dbReference type="SMART" id="SM00980">
    <property type="entry name" value="THAP"/>
    <property type="match status" value="1"/>
</dbReference>
<keyword evidence="1" id="KW-0479">Metal-binding</keyword>
<keyword evidence="8" id="KW-1185">Reference proteome</keyword>
<dbReference type="Pfam" id="PF05485">
    <property type="entry name" value="THAP"/>
    <property type="match status" value="1"/>
</dbReference>
<keyword evidence="2 5" id="KW-0863">Zinc-finger</keyword>
<keyword evidence="6" id="KW-0175">Coiled coil</keyword>
<evidence type="ECO:0000313" key="9">
    <source>
        <dbReference type="RefSeq" id="XP_070141385.1"/>
    </source>
</evidence>
<accession>A0ABM4GF98</accession>
<dbReference type="InterPro" id="IPR038441">
    <property type="entry name" value="THAP_Znf_sf"/>
</dbReference>